<evidence type="ECO:0000313" key="2">
    <source>
        <dbReference type="EMBL" id="TRM55105.1"/>
    </source>
</evidence>
<evidence type="ECO:0000313" key="3">
    <source>
        <dbReference type="Proteomes" id="UP000320762"/>
    </source>
</evidence>
<feature type="region of interest" description="Disordered" evidence="1">
    <location>
        <begin position="26"/>
        <end position="45"/>
    </location>
</feature>
<accession>A0A550BRD3</accession>
<dbReference type="Proteomes" id="UP000320762">
    <property type="component" value="Unassembled WGS sequence"/>
</dbReference>
<reference evidence="2 3" key="1">
    <citation type="journal article" date="2019" name="New Phytol.">
        <title>Comparative genomics reveals unique wood-decay strategies and fruiting body development in the Schizophyllaceae.</title>
        <authorList>
            <person name="Almasi E."/>
            <person name="Sahu N."/>
            <person name="Krizsan K."/>
            <person name="Balint B."/>
            <person name="Kovacs G.M."/>
            <person name="Kiss B."/>
            <person name="Cseklye J."/>
            <person name="Drula E."/>
            <person name="Henrissat B."/>
            <person name="Nagy I."/>
            <person name="Chovatia M."/>
            <person name="Adam C."/>
            <person name="LaButti K."/>
            <person name="Lipzen A."/>
            <person name="Riley R."/>
            <person name="Grigoriev I.V."/>
            <person name="Nagy L.G."/>
        </authorList>
    </citation>
    <scope>NUCLEOTIDE SEQUENCE [LARGE SCALE GENOMIC DNA]</scope>
    <source>
        <strain evidence="2 3">NL-1724</strain>
    </source>
</reference>
<dbReference type="AlphaFoldDB" id="A0A550BRD3"/>
<organism evidence="2 3">
    <name type="scientific">Schizophyllum amplum</name>
    <dbReference type="NCBI Taxonomy" id="97359"/>
    <lineage>
        <taxon>Eukaryota</taxon>
        <taxon>Fungi</taxon>
        <taxon>Dikarya</taxon>
        <taxon>Basidiomycota</taxon>
        <taxon>Agaricomycotina</taxon>
        <taxon>Agaricomycetes</taxon>
        <taxon>Agaricomycetidae</taxon>
        <taxon>Agaricales</taxon>
        <taxon>Schizophyllaceae</taxon>
        <taxon>Schizophyllum</taxon>
    </lineage>
</organism>
<protein>
    <submittedName>
        <fullName evidence="2">Uncharacterized protein</fullName>
    </submittedName>
</protein>
<sequence>MRDPERRRASKREYYARNKLRLQEAGRERYAERRAKGAAPEARVPRRRRIRTGRDPELRKASKAAYYARHRSILQQKARKRMSLLHSSRDADALRARQRAAQARFYAYYEPLRLRRLNLYRKKWMTKHGVARFLEKFRGRTQADKGTLLEHWDYDTLTTVINTPQRT</sequence>
<proteinExistence type="predicted"/>
<gene>
    <name evidence="2" type="ORF">BD626DRAFT_579564</name>
</gene>
<name>A0A550BRD3_9AGAR</name>
<feature type="compositionally biased region" description="Basic and acidic residues" evidence="1">
    <location>
        <begin position="26"/>
        <end position="35"/>
    </location>
</feature>
<dbReference type="EMBL" id="VDMD01000339">
    <property type="protein sequence ID" value="TRM55105.1"/>
    <property type="molecule type" value="Genomic_DNA"/>
</dbReference>
<keyword evidence="3" id="KW-1185">Reference proteome</keyword>
<evidence type="ECO:0000256" key="1">
    <source>
        <dbReference type="SAM" id="MobiDB-lite"/>
    </source>
</evidence>
<comment type="caution">
    <text evidence="2">The sequence shown here is derived from an EMBL/GenBank/DDBJ whole genome shotgun (WGS) entry which is preliminary data.</text>
</comment>